<keyword evidence="3" id="KW-1185">Reference proteome</keyword>
<protein>
    <recommendedName>
        <fullName evidence="4">YcxB-like protein</fullName>
    </recommendedName>
</protein>
<evidence type="ECO:0000313" key="2">
    <source>
        <dbReference type="EMBL" id="SMD34730.1"/>
    </source>
</evidence>
<dbReference type="STRING" id="692418.SAMN04488029_2159"/>
<dbReference type="EMBL" id="FWYF01000002">
    <property type="protein sequence ID" value="SMD34730.1"/>
    <property type="molecule type" value="Genomic_DNA"/>
</dbReference>
<feature type="transmembrane region" description="Helical" evidence="1">
    <location>
        <begin position="29"/>
        <end position="49"/>
    </location>
</feature>
<evidence type="ECO:0008006" key="4">
    <source>
        <dbReference type="Google" id="ProtNLM"/>
    </source>
</evidence>
<sequence length="169" mass="19443">MNTITIPSNSDYESFFQGQKIADHPKKRAISMLLAIVAGLLLYTGLKTVPIDEKLTYAGVLTLVYIFIGRNLMFKMKVKNLWKQKRESIPEMVINQKGVDVKHSIPEQCKTLKWSDFGFYKLEENLALLYPKKTPENWLTLSLKELGNEQSNVLKTLIKQNIKITQPQK</sequence>
<dbReference type="Proteomes" id="UP000192472">
    <property type="component" value="Unassembled WGS sequence"/>
</dbReference>
<keyword evidence="1" id="KW-0812">Transmembrane</keyword>
<proteinExistence type="predicted"/>
<dbReference type="RefSeq" id="WP_084372827.1">
    <property type="nucleotide sequence ID" value="NZ_FWYF01000002.1"/>
</dbReference>
<name>A0A1W2GDJ2_REIFA</name>
<gene>
    <name evidence="2" type="ORF">SAMN04488029_2159</name>
</gene>
<feature type="transmembrane region" description="Helical" evidence="1">
    <location>
        <begin position="55"/>
        <end position="73"/>
    </location>
</feature>
<reference evidence="2 3" key="1">
    <citation type="submission" date="2017-04" db="EMBL/GenBank/DDBJ databases">
        <authorList>
            <person name="Afonso C.L."/>
            <person name="Miller P.J."/>
            <person name="Scott M.A."/>
            <person name="Spackman E."/>
            <person name="Goraichik I."/>
            <person name="Dimitrov K.M."/>
            <person name="Suarez D.L."/>
            <person name="Swayne D.E."/>
        </authorList>
    </citation>
    <scope>NUCLEOTIDE SEQUENCE [LARGE SCALE GENOMIC DNA]</scope>
    <source>
        <strain evidence="2 3">DSM 26133</strain>
    </source>
</reference>
<keyword evidence="1" id="KW-0472">Membrane</keyword>
<evidence type="ECO:0000256" key="1">
    <source>
        <dbReference type="SAM" id="Phobius"/>
    </source>
</evidence>
<dbReference type="AlphaFoldDB" id="A0A1W2GDJ2"/>
<evidence type="ECO:0000313" key="3">
    <source>
        <dbReference type="Proteomes" id="UP000192472"/>
    </source>
</evidence>
<organism evidence="2 3">
    <name type="scientific">Reichenbachiella faecimaris</name>
    <dbReference type="NCBI Taxonomy" id="692418"/>
    <lineage>
        <taxon>Bacteria</taxon>
        <taxon>Pseudomonadati</taxon>
        <taxon>Bacteroidota</taxon>
        <taxon>Cytophagia</taxon>
        <taxon>Cytophagales</taxon>
        <taxon>Reichenbachiellaceae</taxon>
        <taxon>Reichenbachiella</taxon>
    </lineage>
</organism>
<keyword evidence="1" id="KW-1133">Transmembrane helix</keyword>
<accession>A0A1W2GDJ2</accession>